<dbReference type="Pfam" id="PF08268">
    <property type="entry name" value="FBA_3"/>
    <property type="match status" value="1"/>
</dbReference>
<dbReference type="InterPro" id="IPR001810">
    <property type="entry name" value="F-box_dom"/>
</dbReference>
<dbReference type="PANTHER" id="PTHR31672:SF13">
    <property type="entry name" value="F-BOX PROTEIN CPR30-LIKE"/>
    <property type="match status" value="1"/>
</dbReference>
<dbReference type="PANTHER" id="PTHR31672">
    <property type="entry name" value="BNACNNG10540D PROTEIN"/>
    <property type="match status" value="1"/>
</dbReference>
<comment type="caution">
    <text evidence="2">The sequence shown here is derived from an EMBL/GenBank/DDBJ whole genome shotgun (WGS) entry which is preliminary data.</text>
</comment>
<dbReference type="SUPFAM" id="SSF69304">
    <property type="entry name" value="Tricorn protease N-terminal domain"/>
    <property type="match status" value="1"/>
</dbReference>
<protein>
    <recommendedName>
        <fullName evidence="1">F-box domain-containing protein</fullName>
    </recommendedName>
</protein>
<dbReference type="Proteomes" id="UP000187203">
    <property type="component" value="Unassembled WGS sequence"/>
</dbReference>
<accession>A0A1R3L3A0</accession>
<dbReference type="SUPFAM" id="SSF81383">
    <property type="entry name" value="F-box domain"/>
    <property type="match status" value="1"/>
</dbReference>
<dbReference type="Pfam" id="PF12937">
    <property type="entry name" value="F-box-like"/>
    <property type="match status" value="1"/>
</dbReference>
<evidence type="ECO:0000313" key="3">
    <source>
        <dbReference type="Proteomes" id="UP000187203"/>
    </source>
</evidence>
<reference evidence="3" key="1">
    <citation type="submission" date="2013-09" db="EMBL/GenBank/DDBJ databases">
        <title>Corchorus olitorius genome sequencing.</title>
        <authorList>
            <person name="Alam M."/>
            <person name="Haque M.S."/>
            <person name="Islam M.S."/>
            <person name="Emdad E.M."/>
            <person name="Islam M.M."/>
            <person name="Ahmed B."/>
            <person name="Halim A."/>
            <person name="Hossen Q.M.M."/>
            <person name="Hossain M.Z."/>
            <person name="Ahmed R."/>
            <person name="Khan M.M."/>
            <person name="Islam R."/>
            <person name="Rashid M.M."/>
            <person name="Khan S.A."/>
            <person name="Rahman M.S."/>
            <person name="Alam M."/>
            <person name="Yahiya A.S."/>
            <person name="Khan M.S."/>
            <person name="Azam M.S."/>
            <person name="Haque T."/>
            <person name="Lashkar M.Z.H."/>
            <person name="Akhand A.I."/>
            <person name="Morshed G."/>
            <person name="Roy S."/>
            <person name="Uddin K.S."/>
            <person name="Rabeya T."/>
            <person name="Hossain A.S."/>
            <person name="Chowdhury A."/>
            <person name="Snigdha A.R."/>
            <person name="Mortoza M.S."/>
            <person name="Matin S.A."/>
            <person name="Hoque S.M.E."/>
            <person name="Islam M.K."/>
            <person name="Roy D.K."/>
            <person name="Haider R."/>
            <person name="Moosa M.M."/>
            <person name="Elias S.M."/>
            <person name="Hasan A.M."/>
            <person name="Jahan S."/>
            <person name="Shafiuddin M."/>
            <person name="Mahmood N."/>
            <person name="Shommy N.S."/>
        </authorList>
    </citation>
    <scope>NUCLEOTIDE SEQUENCE [LARGE SCALE GENOMIC DNA]</scope>
    <source>
        <strain evidence="3">cv. O-4</strain>
    </source>
</reference>
<dbReference type="InterPro" id="IPR050796">
    <property type="entry name" value="SCF_F-box_component"/>
</dbReference>
<feature type="domain" description="F-box" evidence="1">
    <location>
        <begin position="22"/>
        <end position="62"/>
    </location>
</feature>
<organism evidence="2 3">
    <name type="scientific">Corchorus olitorius</name>
    <dbReference type="NCBI Taxonomy" id="93759"/>
    <lineage>
        <taxon>Eukaryota</taxon>
        <taxon>Viridiplantae</taxon>
        <taxon>Streptophyta</taxon>
        <taxon>Embryophyta</taxon>
        <taxon>Tracheophyta</taxon>
        <taxon>Spermatophyta</taxon>
        <taxon>Magnoliopsida</taxon>
        <taxon>eudicotyledons</taxon>
        <taxon>Gunneridae</taxon>
        <taxon>Pentapetalae</taxon>
        <taxon>rosids</taxon>
        <taxon>malvids</taxon>
        <taxon>Malvales</taxon>
        <taxon>Malvaceae</taxon>
        <taxon>Grewioideae</taxon>
        <taxon>Apeibeae</taxon>
        <taxon>Corchorus</taxon>
    </lineage>
</organism>
<name>A0A1R3L3A0_9ROSI</name>
<dbReference type="Gene3D" id="1.20.1280.50">
    <property type="match status" value="1"/>
</dbReference>
<proteinExistence type="predicted"/>
<evidence type="ECO:0000259" key="1">
    <source>
        <dbReference type="SMART" id="SM00256"/>
    </source>
</evidence>
<dbReference type="AlphaFoldDB" id="A0A1R3L3A0"/>
<dbReference type="OrthoDB" id="687122at2759"/>
<gene>
    <name evidence="2" type="ORF">COLO4_01008</name>
</gene>
<dbReference type="InterPro" id="IPR036047">
    <property type="entry name" value="F-box-like_dom_sf"/>
</dbReference>
<dbReference type="NCBIfam" id="TIGR01640">
    <property type="entry name" value="F_box_assoc_1"/>
    <property type="match status" value="1"/>
</dbReference>
<dbReference type="EMBL" id="AWUE01003351">
    <property type="protein sequence ID" value="OMP13758.1"/>
    <property type="molecule type" value="Genomic_DNA"/>
</dbReference>
<evidence type="ECO:0000313" key="2">
    <source>
        <dbReference type="EMBL" id="OMP13758.1"/>
    </source>
</evidence>
<dbReference type="InterPro" id="IPR013187">
    <property type="entry name" value="F-box-assoc_dom_typ3"/>
</dbReference>
<dbReference type="STRING" id="93759.A0A1R3L3A0"/>
<keyword evidence="3" id="KW-1185">Reference proteome</keyword>
<dbReference type="SMART" id="SM00256">
    <property type="entry name" value="FBOX"/>
    <property type="match status" value="1"/>
</dbReference>
<dbReference type="InterPro" id="IPR017451">
    <property type="entry name" value="F-box-assoc_interact_dom"/>
</dbReference>
<sequence length="406" mass="46427">MGRGKKRIKGPPEEHENIVKRLPLQIMGDILSRLSSIKTLIYCKCVCKSWCQLITDPSFVQMQLQMHLASSNVGLLISYPSKSKSCLIEVKKDLSFSDSRVKGNITKSFNLDEPFDISGELIGSCHGLLCFQRNISETYIINPLLGSNNGFVMLPELHKEVESFKVPTFNVWGFGFCPKTKQYKVITSIRHTSGVYVYTLGTDHSWRIIKDHIVPTDRYSSGLPGVYLNGGLHWLTYLPNDGKPRIYCFDLHSETFHQLDHDLLPQLPNIRWGLKLEVLDNCLALCINGKYFNGDFSGFDVWVMKDEKSWANIFRINSGVAPFSVWNPVEPLMLTEDGKVLIIYNDENRCLHFYDRQTGKLIANRTLCHRIESWIRASSRRYMGYVATLVSPQHLMMKKSTAPTNY</sequence>